<organism evidence="2 3">
    <name type="scientific">Duncaniella freteri</name>
    <dbReference type="NCBI Taxonomy" id="2530391"/>
    <lineage>
        <taxon>Bacteria</taxon>
        <taxon>Pseudomonadati</taxon>
        <taxon>Bacteroidota</taxon>
        <taxon>Bacteroidia</taxon>
        <taxon>Bacteroidales</taxon>
        <taxon>Muribaculaceae</taxon>
        <taxon>Duncaniella</taxon>
    </lineage>
</organism>
<accession>A0A4Z0UZX9</accession>
<feature type="coiled-coil region" evidence="1">
    <location>
        <begin position="29"/>
        <end position="179"/>
    </location>
</feature>
<reference evidence="2 3" key="1">
    <citation type="submission" date="2019-02" db="EMBL/GenBank/DDBJ databases">
        <title>Isolation and identification of novel species under the genus Muribaculum.</title>
        <authorList>
            <person name="Miyake S."/>
            <person name="Ding Y."/>
            <person name="Low A."/>
            <person name="Soh M."/>
            <person name="Seedorf H."/>
        </authorList>
    </citation>
    <scope>NUCLEOTIDE SEQUENCE [LARGE SCALE GENOMIC DNA]</scope>
    <source>
        <strain evidence="2 3">TLL-A3</strain>
    </source>
</reference>
<sequence length="302" mass="33785">MKNKSPLMIVAVVLAVLLLVAVGFGVTQVASLKSQVQQAQLQNEELRLDNEQLQLSNEFGVLNSEFQQYEDQAQRLANDTILAKYTAAKAKVEQLMNELKSEKVKSQARIKELQNEIATLKGLLRHYIAQIDSLNRENAGLKAENSEIKAQNEQLSSRVREETRKNENLSERMTLAEKLNVTGVTLTPLKKNGKTEKNVTKAKQLMVKFTIPQNNSTPVGEKTIYMRLVSPEGQLLGGGGSFPFEGKSVPCTARKNIEYSGDEITGITIYWDVNTALTPGEYTVELFTDGYRLTSRRFTLKK</sequence>
<dbReference type="Proteomes" id="UP000297635">
    <property type="component" value="Unassembled WGS sequence"/>
</dbReference>
<name>A0A4Z0UZX9_9BACT</name>
<dbReference type="GeneID" id="82150267"/>
<dbReference type="RefSeq" id="WP_135472081.1">
    <property type="nucleotide sequence ID" value="NZ_CASJDB010000018.1"/>
</dbReference>
<evidence type="ECO:0000256" key="1">
    <source>
        <dbReference type="SAM" id="Coils"/>
    </source>
</evidence>
<keyword evidence="1" id="KW-0175">Coiled coil</keyword>
<gene>
    <name evidence="2" type="ORF">EZ315_10755</name>
</gene>
<keyword evidence="3" id="KW-1185">Reference proteome</keyword>
<proteinExistence type="predicted"/>
<comment type="caution">
    <text evidence="2">The sequence shown here is derived from an EMBL/GenBank/DDBJ whole genome shotgun (WGS) entry which is preliminary data.</text>
</comment>
<protein>
    <recommendedName>
        <fullName evidence="4">Chromosome partitioning protein ParA</fullName>
    </recommendedName>
</protein>
<evidence type="ECO:0008006" key="4">
    <source>
        <dbReference type="Google" id="ProtNLM"/>
    </source>
</evidence>
<dbReference type="AlphaFoldDB" id="A0A4Z0UZX9"/>
<dbReference type="EMBL" id="SJSA01000002">
    <property type="protein sequence ID" value="TGG36342.1"/>
    <property type="molecule type" value="Genomic_DNA"/>
</dbReference>
<dbReference type="Gene3D" id="1.20.5.1700">
    <property type="match status" value="1"/>
</dbReference>
<evidence type="ECO:0000313" key="2">
    <source>
        <dbReference type="EMBL" id="TGG36342.1"/>
    </source>
</evidence>
<evidence type="ECO:0000313" key="3">
    <source>
        <dbReference type="Proteomes" id="UP000297635"/>
    </source>
</evidence>